<keyword evidence="2" id="KW-1185">Reference proteome</keyword>
<dbReference type="EMBL" id="JBIACK010000007">
    <property type="protein sequence ID" value="MFE8701865.1"/>
    <property type="molecule type" value="Genomic_DNA"/>
</dbReference>
<comment type="caution">
    <text evidence="1">The sequence shown here is derived from an EMBL/GenBank/DDBJ whole genome shotgun (WGS) entry which is preliminary data.</text>
</comment>
<gene>
    <name evidence="1" type="ORF">ACFYKX_14790</name>
</gene>
<name>A0ABW6KG59_9BACI</name>
<dbReference type="RefSeq" id="WP_389361832.1">
    <property type="nucleotide sequence ID" value="NZ_JBIACK010000007.1"/>
</dbReference>
<dbReference type="Gene3D" id="3.40.630.30">
    <property type="match status" value="1"/>
</dbReference>
<accession>A0ABW6KG59</accession>
<reference evidence="1 2" key="1">
    <citation type="submission" date="2024-08" db="EMBL/GenBank/DDBJ databases">
        <title>Two novel Cytobacillus novel species.</title>
        <authorList>
            <person name="Liu G."/>
        </authorList>
    </citation>
    <scope>NUCLEOTIDE SEQUENCE [LARGE SCALE GENOMIC DNA]</scope>
    <source>
        <strain evidence="1 2">FJAT-54145</strain>
    </source>
</reference>
<protein>
    <recommendedName>
        <fullName evidence="3">N-acetylglutamate synthase-like GNAT family acetyltransferase</fullName>
    </recommendedName>
</protein>
<organism evidence="1 2">
    <name type="scientific">Cytobacillus spartinae</name>
    <dbReference type="NCBI Taxonomy" id="3299023"/>
    <lineage>
        <taxon>Bacteria</taxon>
        <taxon>Bacillati</taxon>
        <taxon>Bacillota</taxon>
        <taxon>Bacilli</taxon>
        <taxon>Bacillales</taxon>
        <taxon>Bacillaceae</taxon>
        <taxon>Cytobacillus</taxon>
    </lineage>
</organism>
<sequence>MEKIVRCGQVEDINKLVAFLEKAGLSTEGVAESIDYFLILEDEQGNINATLGIEPLGNIGLLRSLVMTTKASENELFTIFEQMLLLAREKQIQSLYLATNKAGSLQFFDLMGFVKEEKAQLPEELLHSEHVRHILTVDNSVFMKLNMETVDISTKLSTK</sequence>
<evidence type="ECO:0000313" key="1">
    <source>
        <dbReference type="EMBL" id="MFE8701865.1"/>
    </source>
</evidence>
<dbReference type="Proteomes" id="UP001601059">
    <property type="component" value="Unassembled WGS sequence"/>
</dbReference>
<evidence type="ECO:0000313" key="2">
    <source>
        <dbReference type="Proteomes" id="UP001601059"/>
    </source>
</evidence>
<proteinExistence type="predicted"/>
<evidence type="ECO:0008006" key="3">
    <source>
        <dbReference type="Google" id="ProtNLM"/>
    </source>
</evidence>